<reference evidence="2" key="1">
    <citation type="submission" date="2021-10" db="EMBL/GenBank/DDBJ databases">
        <title>Streptomyces nigrumlapis sp.nov.,an antimicrobial producing actinobacterium isolated from Black Gobi rocks.</title>
        <authorList>
            <person name="Wen Y."/>
            <person name="Zhang W."/>
            <person name="Liu X.G."/>
        </authorList>
    </citation>
    <scope>NUCLEOTIDE SEQUENCE</scope>
    <source>
        <strain evidence="2">ST13-2-2</strain>
    </source>
</reference>
<feature type="region of interest" description="Disordered" evidence="1">
    <location>
        <begin position="1"/>
        <end position="79"/>
    </location>
</feature>
<feature type="compositionally biased region" description="Polar residues" evidence="1">
    <location>
        <begin position="18"/>
        <end position="34"/>
    </location>
</feature>
<gene>
    <name evidence="2" type="ORF">K9S39_24245</name>
</gene>
<name>A0ABY4MDR8_9ACTN</name>
<feature type="compositionally biased region" description="Basic and acidic residues" evidence="1">
    <location>
        <begin position="57"/>
        <end position="72"/>
    </location>
</feature>
<organism evidence="2 3">
    <name type="scientific">Streptomyces halobius</name>
    <dbReference type="NCBI Taxonomy" id="2879846"/>
    <lineage>
        <taxon>Bacteria</taxon>
        <taxon>Bacillati</taxon>
        <taxon>Actinomycetota</taxon>
        <taxon>Actinomycetes</taxon>
        <taxon>Kitasatosporales</taxon>
        <taxon>Streptomycetaceae</taxon>
        <taxon>Streptomyces</taxon>
    </lineage>
</organism>
<keyword evidence="3" id="KW-1185">Reference proteome</keyword>
<sequence length="93" mass="10086">MSLGIRLEGQIPHAGWSGSVTKGSTSAPSHTSRPGTGRERHTHQKESIPISKGSAKNVRDANASDRKDDATRHQSQKQALVEKMKAMIEGKKK</sequence>
<protein>
    <submittedName>
        <fullName evidence="2">Uncharacterized protein</fullName>
    </submittedName>
</protein>
<evidence type="ECO:0000313" key="2">
    <source>
        <dbReference type="EMBL" id="UQA94555.1"/>
    </source>
</evidence>
<evidence type="ECO:0000313" key="3">
    <source>
        <dbReference type="Proteomes" id="UP000830115"/>
    </source>
</evidence>
<proteinExistence type="predicted"/>
<dbReference type="Proteomes" id="UP000830115">
    <property type="component" value="Chromosome"/>
</dbReference>
<dbReference type="RefSeq" id="WP_248865424.1">
    <property type="nucleotide sequence ID" value="NZ_CP086322.1"/>
</dbReference>
<dbReference type="EMBL" id="CP086322">
    <property type="protein sequence ID" value="UQA94555.1"/>
    <property type="molecule type" value="Genomic_DNA"/>
</dbReference>
<accession>A0ABY4MDR8</accession>
<evidence type="ECO:0000256" key="1">
    <source>
        <dbReference type="SAM" id="MobiDB-lite"/>
    </source>
</evidence>